<keyword evidence="2" id="KW-0121">Carboxypeptidase</keyword>
<feature type="domain" description="Penicillin-binding protein transpeptidase" evidence="4">
    <location>
        <begin position="259"/>
        <end position="569"/>
    </location>
</feature>
<dbReference type="AlphaFoldDB" id="A0A290Q8W6"/>
<dbReference type="Proteomes" id="UP000217265">
    <property type="component" value="Chromosome"/>
</dbReference>
<sequence length="598" mass="65595">MSKGFASNYRIVLLATCVLLMFGGVATRLVCLHVIDRDKLVRHIEQARRQIQVENAVRGDIIDRRGNPLAISRTMIELAVDPQVLRAQDEAKWPELARLIGMPLNQLKDIFNTKVSVADPADPESRDRVIQWAKLRDEIPESLYDQINALGIKGVYGTRGYSRTYPQNRLAAHIVGYVNKENIPATGIERYADFYLQGQNGWRESEKDGRQREMAQFRSRDVPATNGYSVMLSIDSAVQSWVEEELDTIVRDFNPDNAVIIVSDATTGSLLAMGNYPTFNLNEYNKAPMEAQKNFAISSQIDPGSTFKIVAASGALNEGLVTPGTRFDCSQAVVEYMGKPRRLIDDDHPSSHPMAVSEIISQSSNRGAALLAMRLGDRKFYDYARAFGFGEKTGFPLVGEISGVLHDPKKWSGSDITRIPAGYSISATPLQIHYGMGVIASGGLLFRPQLISEVRAPSGETIHRFGSKVERRVISEKTAQEVALMLRGVLTEGTGKGAEIPGYQIAGKTGTARKLIDGRYSDNNHVGSFTGFFPASAPRVVITVIVDNGRPKKGDAYGSVVAVPSFKRLAGKLIPYLDIKPVEPIADRALVATKGGRP</sequence>
<dbReference type="InterPro" id="IPR005311">
    <property type="entry name" value="PBP_dimer"/>
</dbReference>
<dbReference type="PANTHER" id="PTHR30627:SF1">
    <property type="entry name" value="PEPTIDOGLYCAN D,D-TRANSPEPTIDASE FTSI"/>
    <property type="match status" value="1"/>
</dbReference>
<protein>
    <submittedName>
        <fullName evidence="6">Peptidoglycan glycosyltransferase</fullName>
    </submittedName>
</protein>
<dbReference type="GO" id="GO:0071555">
    <property type="term" value="P:cell wall organization"/>
    <property type="evidence" value="ECO:0007669"/>
    <property type="project" value="TreeGrafter"/>
</dbReference>
<accession>A0A290Q8W6</accession>
<dbReference type="KEGG" id="vbh:CMV30_12370"/>
<evidence type="ECO:0000256" key="3">
    <source>
        <dbReference type="ARBA" id="ARBA00023136"/>
    </source>
</evidence>
<dbReference type="InterPro" id="IPR036138">
    <property type="entry name" value="PBP_dimer_sf"/>
</dbReference>
<comment type="subcellular location">
    <subcellularLocation>
        <location evidence="1">Membrane</location>
    </subcellularLocation>
</comment>
<dbReference type="EMBL" id="CP023344">
    <property type="protein sequence ID" value="ATC64687.1"/>
    <property type="molecule type" value="Genomic_DNA"/>
</dbReference>
<dbReference type="RefSeq" id="WP_096056318.1">
    <property type="nucleotide sequence ID" value="NZ_CP023344.1"/>
</dbReference>
<keyword evidence="7" id="KW-1185">Reference proteome</keyword>
<dbReference type="GO" id="GO:0005886">
    <property type="term" value="C:plasma membrane"/>
    <property type="evidence" value="ECO:0007669"/>
    <property type="project" value="TreeGrafter"/>
</dbReference>
<dbReference type="Gene3D" id="3.40.710.10">
    <property type="entry name" value="DD-peptidase/beta-lactamase superfamily"/>
    <property type="match status" value="1"/>
</dbReference>
<dbReference type="InterPro" id="IPR001460">
    <property type="entry name" value="PCN-bd_Tpept"/>
</dbReference>
<dbReference type="GO" id="GO:0004180">
    <property type="term" value="F:carboxypeptidase activity"/>
    <property type="evidence" value="ECO:0007669"/>
    <property type="project" value="UniProtKB-KW"/>
</dbReference>
<dbReference type="GO" id="GO:0008658">
    <property type="term" value="F:penicillin binding"/>
    <property type="evidence" value="ECO:0007669"/>
    <property type="project" value="InterPro"/>
</dbReference>
<gene>
    <name evidence="6" type="ORF">CMV30_12370</name>
</gene>
<evidence type="ECO:0000259" key="4">
    <source>
        <dbReference type="Pfam" id="PF00905"/>
    </source>
</evidence>
<dbReference type="Gene3D" id="3.90.1310.10">
    <property type="entry name" value="Penicillin-binding protein 2a (Domain 2)"/>
    <property type="match status" value="1"/>
</dbReference>
<keyword evidence="6" id="KW-0808">Transferase</keyword>
<evidence type="ECO:0000256" key="2">
    <source>
        <dbReference type="ARBA" id="ARBA00022645"/>
    </source>
</evidence>
<dbReference type="PANTHER" id="PTHR30627">
    <property type="entry name" value="PEPTIDOGLYCAN D,D-TRANSPEPTIDASE"/>
    <property type="match status" value="1"/>
</dbReference>
<keyword evidence="2" id="KW-0645">Protease</keyword>
<organism evidence="6 7">
    <name type="scientific">Nibricoccus aquaticus</name>
    <dbReference type="NCBI Taxonomy" id="2576891"/>
    <lineage>
        <taxon>Bacteria</taxon>
        <taxon>Pseudomonadati</taxon>
        <taxon>Verrucomicrobiota</taxon>
        <taxon>Opitutia</taxon>
        <taxon>Opitutales</taxon>
        <taxon>Opitutaceae</taxon>
        <taxon>Nibricoccus</taxon>
    </lineage>
</organism>
<dbReference type="OrthoDB" id="9770103at2"/>
<dbReference type="Gene3D" id="3.30.450.330">
    <property type="match status" value="1"/>
</dbReference>
<name>A0A290Q8W6_9BACT</name>
<evidence type="ECO:0000256" key="1">
    <source>
        <dbReference type="ARBA" id="ARBA00004370"/>
    </source>
</evidence>
<dbReference type="Pfam" id="PF00905">
    <property type="entry name" value="Transpeptidase"/>
    <property type="match status" value="1"/>
</dbReference>
<dbReference type="SUPFAM" id="SSF56519">
    <property type="entry name" value="Penicillin binding protein dimerisation domain"/>
    <property type="match status" value="1"/>
</dbReference>
<dbReference type="InterPro" id="IPR012338">
    <property type="entry name" value="Beta-lactam/transpept-like"/>
</dbReference>
<evidence type="ECO:0000259" key="5">
    <source>
        <dbReference type="Pfam" id="PF03717"/>
    </source>
</evidence>
<proteinExistence type="predicted"/>
<dbReference type="Pfam" id="PF03717">
    <property type="entry name" value="PBP_dimer"/>
    <property type="match status" value="1"/>
</dbReference>
<dbReference type="InterPro" id="IPR050515">
    <property type="entry name" value="Beta-lactam/transpept"/>
</dbReference>
<evidence type="ECO:0000313" key="6">
    <source>
        <dbReference type="EMBL" id="ATC64687.1"/>
    </source>
</evidence>
<keyword evidence="3" id="KW-0472">Membrane</keyword>
<keyword evidence="2" id="KW-0378">Hydrolase</keyword>
<evidence type="ECO:0000313" key="7">
    <source>
        <dbReference type="Proteomes" id="UP000217265"/>
    </source>
</evidence>
<dbReference type="SUPFAM" id="SSF56601">
    <property type="entry name" value="beta-lactamase/transpeptidase-like"/>
    <property type="match status" value="1"/>
</dbReference>
<dbReference type="GO" id="GO:0016740">
    <property type="term" value="F:transferase activity"/>
    <property type="evidence" value="ECO:0007669"/>
    <property type="project" value="UniProtKB-KW"/>
</dbReference>
<reference evidence="6 7" key="1">
    <citation type="submission" date="2017-09" db="EMBL/GenBank/DDBJ databases">
        <title>Complete genome sequence of Verrucomicrobial strain HZ-65, isolated from freshwater.</title>
        <authorList>
            <person name="Choi A."/>
        </authorList>
    </citation>
    <scope>NUCLEOTIDE SEQUENCE [LARGE SCALE GENOMIC DNA]</scope>
    <source>
        <strain evidence="6 7">HZ-65</strain>
    </source>
</reference>
<feature type="domain" description="Penicillin-binding protein dimerisation" evidence="5">
    <location>
        <begin position="55"/>
        <end position="212"/>
    </location>
</feature>